<dbReference type="Proteomes" id="UP000033562">
    <property type="component" value="Unassembled WGS sequence"/>
</dbReference>
<evidence type="ECO:0000256" key="7">
    <source>
        <dbReference type="ARBA" id="ARBA00047625"/>
    </source>
</evidence>
<evidence type="ECO:0000256" key="8">
    <source>
        <dbReference type="PIRSR" id="PIRSR001434-2"/>
    </source>
</evidence>
<dbReference type="EMBL" id="LANX01000001">
    <property type="protein sequence ID" value="KJV69586.1"/>
    <property type="molecule type" value="Genomic_DNA"/>
</dbReference>
<dbReference type="GO" id="GO:0019450">
    <property type="term" value="P:L-cysteine catabolic process to pyruvate"/>
    <property type="evidence" value="ECO:0007669"/>
    <property type="project" value="TreeGrafter"/>
</dbReference>
<dbReference type="PROSITE" id="PS00868">
    <property type="entry name" value="CYS_MET_METAB_PP"/>
    <property type="match status" value="1"/>
</dbReference>
<dbReference type="GO" id="GO:0019346">
    <property type="term" value="P:transsulfuration"/>
    <property type="evidence" value="ECO:0007669"/>
    <property type="project" value="InterPro"/>
</dbReference>
<comment type="pathway">
    <text evidence="5">Amino-acid biosynthesis; L-methionine biosynthesis via de novo pathway; L-homocysteine from L-cystathionine: step 1/1.</text>
</comment>
<dbReference type="GO" id="GO:0047804">
    <property type="term" value="F:cysteine-S-conjugate beta-lyase activity"/>
    <property type="evidence" value="ECO:0007669"/>
    <property type="project" value="UniProtKB-EC"/>
</dbReference>
<reference evidence="10 11" key="1">
    <citation type="submission" date="2015-02" db="EMBL/GenBank/DDBJ databases">
        <title>Genome Sequencing of Rickettsiales.</title>
        <authorList>
            <person name="Daugherty S.C."/>
            <person name="Su Q."/>
            <person name="Abolude K."/>
            <person name="Beier-Sexton M."/>
            <person name="Carlyon J.A."/>
            <person name="Carter R."/>
            <person name="Day N.P."/>
            <person name="Dumler S.J."/>
            <person name="Dyachenko V."/>
            <person name="Godinez A."/>
            <person name="Kurtti T.J."/>
            <person name="Lichay M."/>
            <person name="Mullins K.E."/>
            <person name="Ott S."/>
            <person name="Pappas-Brown V."/>
            <person name="Paris D.H."/>
            <person name="Patel P."/>
            <person name="Richards A.L."/>
            <person name="Sadzewicz L."/>
            <person name="Sears K."/>
            <person name="Seidman D."/>
            <person name="Sengamalay N."/>
            <person name="Stenos J."/>
            <person name="Tallon L.J."/>
            <person name="Vincent G."/>
            <person name="Fraser C.M."/>
            <person name="Munderloh U."/>
            <person name="Dunning-Hotopp J.C."/>
        </authorList>
    </citation>
    <scope>NUCLEOTIDE SEQUENCE [LARGE SCALE GENOMIC DNA]</scope>
    <source>
        <strain evidence="10 11">RAC413</strain>
    </source>
</reference>
<proteinExistence type="inferred from homology"/>
<dbReference type="Gene3D" id="3.40.640.10">
    <property type="entry name" value="Type I PLP-dependent aspartate aminotransferase-like (Major domain)"/>
    <property type="match status" value="1"/>
</dbReference>
<comment type="catalytic activity">
    <reaction evidence="6">
        <text>L,L-cystathionine + H2O = L-homocysteine + pyruvate + NH4(+)</text>
        <dbReference type="Rhea" id="RHEA:13965"/>
        <dbReference type="ChEBI" id="CHEBI:15361"/>
        <dbReference type="ChEBI" id="CHEBI:15377"/>
        <dbReference type="ChEBI" id="CHEBI:28938"/>
        <dbReference type="ChEBI" id="CHEBI:58161"/>
        <dbReference type="ChEBI" id="CHEBI:58199"/>
    </reaction>
</comment>
<dbReference type="InterPro" id="IPR000277">
    <property type="entry name" value="Cys/Met-Metab_PyrdxlP-dep_enz"/>
</dbReference>
<dbReference type="PANTHER" id="PTHR43500">
    <property type="entry name" value="CYSTATHIONINE BETA-LYASE-RELATED"/>
    <property type="match status" value="1"/>
</dbReference>
<dbReference type="InterPro" id="IPR006233">
    <property type="entry name" value="Cys_b_lyase_bac"/>
</dbReference>
<evidence type="ECO:0000256" key="4">
    <source>
        <dbReference type="ARBA" id="ARBA00023239"/>
    </source>
</evidence>
<dbReference type="PANTHER" id="PTHR43500:SF1">
    <property type="entry name" value="CYSTATHIONINE BETA-LYASE-RELATED"/>
    <property type="match status" value="1"/>
</dbReference>
<dbReference type="STRING" id="1359163.NLO413_0981"/>
<dbReference type="OrthoDB" id="9790858at2"/>
<comment type="caution">
    <text evidence="10">The sequence shown here is derived from an EMBL/GenBank/DDBJ whole genome shotgun (WGS) entry which is preliminary data.</text>
</comment>
<evidence type="ECO:0000256" key="2">
    <source>
        <dbReference type="ARBA" id="ARBA00009077"/>
    </source>
</evidence>
<dbReference type="InterPro" id="IPR015424">
    <property type="entry name" value="PyrdxlP-dep_Trfase"/>
</dbReference>
<gene>
    <name evidence="10" type="ORF">NLO413_0981</name>
</gene>
<evidence type="ECO:0000313" key="10">
    <source>
        <dbReference type="EMBL" id="KJV69586.1"/>
    </source>
</evidence>
<protein>
    <submittedName>
        <fullName evidence="10">Cys/Met metabolism PLP-dependent enzyme family protein</fullName>
    </submittedName>
</protein>
<sequence length="382" mass="43303">MKKNFSILKPHKNFYGSLNLPVYRSSTILFPSFEEYNNATSGNSIHDVLHDGITRDYSYNSVGSPTYHYLSQIIAQLEKGKYAIIYPSGLMCLTLASITFTDNNTHILVPSNVYFRYKNFVNEVLTNNGTTVTFYDPATDISHLIQQNTSLIIIESPNSTTLEITDISPIAKLARKHNITTICDNSCAPLLYSPLKYNIDIVMYSLTKYFSGHSDVLMGAIITNNKTLFQKLCNIYRNFGVFVSPDDCYLVYRGMKTMHIRMEKCQNTAQKLALWLQKHKKIKQIIYPSLPSHPQYHIWKKYCTTGGGGLLNIILHQKYSNDAINAAFNNMKHFGIGASWGGCTSLILHKHNDSQESYLRIFCGLDDPQDLINDLESSLAKL</sequence>
<dbReference type="Gene3D" id="3.90.1150.10">
    <property type="entry name" value="Aspartate Aminotransferase, domain 1"/>
    <property type="match status" value="1"/>
</dbReference>
<dbReference type="PIRSF" id="PIRSF001434">
    <property type="entry name" value="CGS"/>
    <property type="match status" value="1"/>
</dbReference>
<dbReference type="RefSeq" id="WP_045809259.1">
    <property type="nucleotide sequence ID" value="NZ_LANX01000001.1"/>
</dbReference>
<name>A0A0F3NPC1_9RICK</name>
<keyword evidence="11" id="KW-1185">Reference proteome</keyword>
<organism evidence="10 11">
    <name type="scientific">Candidatus Neoehrlichia procyonis str. RAC413</name>
    <dbReference type="NCBI Taxonomy" id="1359163"/>
    <lineage>
        <taxon>Bacteria</taxon>
        <taxon>Pseudomonadati</taxon>
        <taxon>Pseudomonadota</taxon>
        <taxon>Alphaproteobacteria</taxon>
        <taxon>Rickettsiales</taxon>
        <taxon>Anaplasmataceae</taxon>
        <taxon>Candidatus Neoehrlichia</taxon>
    </lineage>
</organism>
<dbReference type="SUPFAM" id="SSF53383">
    <property type="entry name" value="PLP-dependent transferases"/>
    <property type="match status" value="1"/>
</dbReference>
<evidence type="ECO:0000256" key="5">
    <source>
        <dbReference type="ARBA" id="ARBA00046315"/>
    </source>
</evidence>
<dbReference type="InterPro" id="IPR054542">
    <property type="entry name" value="Cys_met_metab_PP"/>
</dbReference>
<comment type="similarity">
    <text evidence="2 9">Belongs to the trans-sulfuration enzymes family.</text>
</comment>
<dbReference type="InterPro" id="IPR015422">
    <property type="entry name" value="PyrdxlP-dep_Trfase_small"/>
</dbReference>
<keyword evidence="3 8" id="KW-0663">Pyridoxal phosphate</keyword>
<dbReference type="Pfam" id="PF01053">
    <property type="entry name" value="Cys_Met_Meta_PP"/>
    <property type="match status" value="1"/>
</dbReference>
<evidence type="ECO:0000256" key="1">
    <source>
        <dbReference type="ARBA" id="ARBA00001933"/>
    </source>
</evidence>
<dbReference type="GO" id="GO:0030170">
    <property type="term" value="F:pyridoxal phosphate binding"/>
    <property type="evidence" value="ECO:0007669"/>
    <property type="project" value="InterPro"/>
</dbReference>
<keyword evidence="4" id="KW-0456">Lyase</keyword>
<evidence type="ECO:0000256" key="6">
    <source>
        <dbReference type="ARBA" id="ARBA00047517"/>
    </source>
</evidence>
<feature type="modified residue" description="N6-(pyridoxal phosphate)lysine" evidence="8">
    <location>
        <position position="208"/>
    </location>
</feature>
<comment type="cofactor">
    <cofactor evidence="1 9">
        <name>pyridoxal 5'-phosphate</name>
        <dbReference type="ChEBI" id="CHEBI:597326"/>
    </cofactor>
</comment>
<evidence type="ECO:0000256" key="9">
    <source>
        <dbReference type="RuleBase" id="RU362118"/>
    </source>
</evidence>
<dbReference type="AlphaFoldDB" id="A0A0F3NPC1"/>
<dbReference type="PATRIC" id="fig|1359163.3.peg.952"/>
<evidence type="ECO:0000313" key="11">
    <source>
        <dbReference type="Proteomes" id="UP000033562"/>
    </source>
</evidence>
<dbReference type="InterPro" id="IPR015421">
    <property type="entry name" value="PyrdxlP-dep_Trfase_major"/>
</dbReference>
<comment type="catalytic activity">
    <reaction evidence="7">
        <text>an S-substituted L-cysteine + H2O = a thiol + pyruvate + NH4(+)</text>
        <dbReference type="Rhea" id="RHEA:18121"/>
        <dbReference type="ChEBI" id="CHEBI:15361"/>
        <dbReference type="ChEBI" id="CHEBI:15377"/>
        <dbReference type="ChEBI" id="CHEBI:28938"/>
        <dbReference type="ChEBI" id="CHEBI:29256"/>
        <dbReference type="ChEBI" id="CHEBI:58717"/>
        <dbReference type="EC" id="4.4.1.13"/>
    </reaction>
</comment>
<evidence type="ECO:0000256" key="3">
    <source>
        <dbReference type="ARBA" id="ARBA00022898"/>
    </source>
</evidence>
<accession>A0A0F3NPC1</accession>